<gene>
    <name evidence="2" type="ORF">NTEN_LOCUS2542</name>
</gene>
<feature type="compositionally biased region" description="Polar residues" evidence="1">
    <location>
        <begin position="176"/>
        <end position="189"/>
    </location>
</feature>
<dbReference type="OrthoDB" id="6624262at2759"/>
<dbReference type="EMBL" id="CADCXU010004067">
    <property type="protein sequence ID" value="CAA9995803.1"/>
    <property type="molecule type" value="Genomic_DNA"/>
</dbReference>
<accession>A0A6H5G1V6</accession>
<organism evidence="2 3">
    <name type="scientific">Nesidiocoris tenuis</name>
    <dbReference type="NCBI Taxonomy" id="355587"/>
    <lineage>
        <taxon>Eukaryota</taxon>
        <taxon>Metazoa</taxon>
        <taxon>Ecdysozoa</taxon>
        <taxon>Arthropoda</taxon>
        <taxon>Hexapoda</taxon>
        <taxon>Insecta</taxon>
        <taxon>Pterygota</taxon>
        <taxon>Neoptera</taxon>
        <taxon>Paraneoptera</taxon>
        <taxon>Hemiptera</taxon>
        <taxon>Heteroptera</taxon>
        <taxon>Panheteroptera</taxon>
        <taxon>Cimicomorpha</taxon>
        <taxon>Miridae</taxon>
        <taxon>Dicyphina</taxon>
        <taxon>Nesidiocoris</taxon>
    </lineage>
</organism>
<keyword evidence="3" id="KW-1185">Reference proteome</keyword>
<evidence type="ECO:0000313" key="2">
    <source>
        <dbReference type="EMBL" id="CAA9995803.1"/>
    </source>
</evidence>
<name>A0A6H5G1V6_9HEMI</name>
<feature type="region of interest" description="Disordered" evidence="1">
    <location>
        <begin position="176"/>
        <end position="223"/>
    </location>
</feature>
<reference evidence="2 3" key="1">
    <citation type="submission" date="2020-02" db="EMBL/GenBank/DDBJ databases">
        <authorList>
            <person name="Ferguson B K."/>
        </authorList>
    </citation>
    <scope>NUCLEOTIDE SEQUENCE [LARGE SCALE GENOMIC DNA]</scope>
</reference>
<evidence type="ECO:0000313" key="3">
    <source>
        <dbReference type="Proteomes" id="UP000479000"/>
    </source>
</evidence>
<evidence type="ECO:0000256" key="1">
    <source>
        <dbReference type="SAM" id="MobiDB-lite"/>
    </source>
</evidence>
<proteinExistence type="predicted"/>
<dbReference type="AlphaFoldDB" id="A0A6H5G1V6"/>
<protein>
    <submittedName>
        <fullName evidence="2">Uncharacterized protein</fullName>
    </submittedName>
</protein>
<sequence>MSLTSHQNTDYSLWKATKHLKRPTVQAPPIKNPTNNEWFKTNQEKADIFSRHLANTFKPFPGSPDEPPLEEVPLTDTDVKIPLVTVKEVQKTINSEINPKKAPGYDLITGQILKYLPRKAIVKITQIINAAIKLRVDSPLVLLSASVNGPPTYPGFGIQVLFTSMPVTILKPLSLDSQSHGRSKSQTATEAADVLPADGREAAAINSATTTSGRRRLMSRRSP</sequence>
<feature type="compositionally biased region" description="Basic residues" evidence="1">
    <location>
        <begin position="213"/>
        <end position="223"/>
    </location>
</feature>
<dbReference type="Proteomes" id="UP000479000">
    <property type="component" value="Unassembled WGS sequence"/>
</dbReference>